<feature type="compositionally biased region" description="Acidic residues" evidence="4">
    <location>
        <begin position="301"/>
        <end position="312"/>
    </location>
</feature>
<keyword evidence="3" id="KW-0472">Membrane</keyword>
<accession>A0A642UW84</accession>
<evidence type="ECO:0000256" key="1">
    <source>
        <dbReference type="ARBA" id="ARBA00004308"/>
    </source>
</evidence>
<organism evidence="6 7">
    <name type="scientific">Diutina rugosa</name>
    <name type="common">Yeast</name>
    <name type="synonym">Candida rugosa</name>
    <dbReference type="NCBI Taxonomy" id="5481"/>
    <lineage>
        <taxon>Eukaryota</taxon>
        <taxon>Fungi</taxon>
        <taxon>Dikarya</taxon>
        <taxon>Ascomycota</taxon>
        <taxon>Saccharomycotina</taxon>
        <taxon>Pichiomycetes</taxon>
        <taxon>Debaryomycetaceae</taxon>
        <taxon>Diutina</taxon>
    </lineage>
</organism>
<gene>
    <name evidence="6" type="ORF">DIURU_000900</name>
</gene>
<feature type="domain" description="MHD" evidence="5">
    <location>
        <begin position="231"/>
        <end position="584"/>
    </location>
</feature>
<dbReference type="AlphaFoldDB" id="A0A642UW84"/>
<evidence type="ECO:0000256" key="4">
    <source>
        <dbReference type="SAM" id="MobiDB-lite"/>
    </source>
</evidence>
<dbReference type="PROSITE" id="PS51072">
    <property type="entry name" value="MHD"/>
    <property type="match status" value="1"/>
</dbReference>
<dbReference type="Proteomes" id="UP000449547">
    <property type="component" value="Unassembled WGS sequence"/>
</dbReference>
<keyword evidence="7" id="KW-1185">Reference proteome</keyword>
<keyword evidence="2" id="KW-0813">Transport</keyword>
<feature type="region of interest" description="Disordered" evidence="4">
    <location>
        <begin position="292"/>
        <end position="333"/>
    </location>
</feature>
<dbReference type="OMA" id="WVRYKTI"/>
<evidence type="ECO:0000256" key="3">
    <source>
        <dbReference type="ARBA" id="ARBA00023136"/>
    </source>
</evidence>
<feature type="region of interest" description="Disordered" evidence="4">
    <location>
        <begin position="155"/>
        <end position="190"/>
    </location>
</feature>
<dbReference type="RefSeq" id="XP_034014253.1">
    <property type="nucleotide sequence ID" value="XM_034159200.1"/>
</dbReference>
<proteinExistence type="predicted"/>
<comment type="subcellular location">
    <subcellularLocation>
        <location evidence="1">Endomembrane system</location>
    </subcellularLocation>
</comment>
<dbReference type="InterPro" id="IPR011012">
    <property type="entry name" value="Longin-like_dom_sf"/>
</dbReference>
<dbReference type="SUPFAM" id="SSF64356">
    <property type="entry name" value="SNARE-like"/>
    <property type="match status" value="1"/>
</dbReference>
<evidence type="ECO:0000313" key="7">
    <source>
        <dbReference type="Proteomes" id="UP000449547"/>
    </source>
</evidence>
<dbReference type="GO" id="GO:0030117">
    <property type="term" value="C:membrane coat"/>
    <property type="evidence" value="ECO:0007669"/>
    <property type="project" value="UniProtKB-ARBA"/>
</dbReference>
<dbReference type="SUPFAM" id="SSF49447">
    <property type="entry name" value="Second domain of Mu2 adaptin subunit (ap50) of ap2 adaptor"/>
    <property type="match status" value="1"/>
</dbReference>
<dbReference type="InterPro" id="IPR036168">
    <property type="entry name" value="AP2_Mu_C_sf"/>
</dbReference>
<evidence type="ECO:0000259" key="5">
    <source>
        <dbReference type="PROSITE" id="PS51072"/>
    </source>
</evidence>
<evidence type="ECO:0000256" key="2">
    <source>
        <dbReference type="ARBA" id="ARBA00022448"/>
    </source>
</evidence>
<dbReference type="GeneID" id="54779553"/>
<protein>
    <recommendedName>
        <fullName evidence="5">MHD domain-containing protein</fullName>
    </recommendedName>
</protein>
<dbReference type="InterPro" id="IPR028565">
    <property type="entry name" value="MHD"/>
</dbReference>
<dbReference type="Gene3D" id="2.60.40.1170">
    <property type="entry name" value="Mu homology domain, subdomain B"/>
    <property type="match status" value="2"/>
</dbReference>
<dbReference type="Pfam" id="PF00928">
    <property type="entry name" value="Adap_comp_sub"/>
    <property type="match status" value="1"/>
</dbReference>
<dbReference type="GO" id="GO:0012505">
    <property type="term" value="C:endomembrane system"/>
    <property type="evidence" value="ECO:0007669"/>
    <property type="project" value="UniProtKB-SubCell"/>
</dbReference>
<dbReference type="OrthoDB" id="10259133at2759"/>
<evidence type="ECO:0000313" key="6">
    <source>
        <dbReference type="EMBL" id="KAA8906739.1"/>
    </source>
</evidence>
<feature type="compositionally biased region" description="Acidic residues" evidence="4">
    <location>
        <begin position="161"/>
        <end position="171"/>
    </location>
</feature>
<dbReference type="Gene3D" id="3.30.450.60">
    <property type="match status" value="1"/>
</dbReference>
<dbReference type="EMBL" id="SWFT01000031">
    <property type="protein sequence ID" value="KAA8906739.1"/>
    <property type="molecule type" value="Genomic_DNA"/>
</dbReference>
<comment type="caution">
    <text evidence="6">The sequence shown here is derived from an EMBL/GenBank/DDBJ whole genome shotgun (WGS) entry which is preliminary data.</text>
</comment>
<dbReference type="InterPro" id="IPR050431">
    <property type="entry name" value="Adaptor_comp_med_subunit"/>
</dbReference>
<reference evidence="6 7" key="1">
    <citation type="submission" date="2019-07" db="EMBL/GenBank/DDBJ databases">
        <title>Genome assembly of two rare yeast pathogens: Diutina rugosa and Trichomonascus ciferrii.</title>
        <authorList>
            <person name="Mixao V."/>
            <person name="Saus E."/>
            <person name="Hansen A."/>
            <person name="Lass-Flor C."/>
            <person name="Gabaldon T."/>
        </authorList>
    </citation>
    <scope>NUCLEOTIDE SEQUENCE [LARGE SCALE GENOMIC DNA]</scope>
    <source>
        <strain evidence="6 7">CBS 613</strain>
    </source>
</reference>
<sequence length="609" mass="70635">MVSGVYIVYWPESEVEYPHPEVLIHRQYHADVLDPLHLMSRFEHVYTGHPFTYDPVYDCHFIQHRHDDLIFVLTTSNACENAMSLVVVLSHFKQILQRYLGPQSLMRDTIIDNFDLVYELFDECLDFGIVQITDYNLLKEYIKVEVNLPKLKSPTDKISVSDDDSSDDDESNDKRSKSSKSKHKHKQIKSTHNLAVKDDVLNEEHRIINSAILKTTAGAINWRPKGVFYPKNEIYVDIVEDCEFLYDLESDRIKRNDIEGKCHCRCYLSGMPVCRLGFNEEHVSGIEKGELSQKDNLIKNDDDEEEEEEEEEKLLSPEPSDPPDAKTKQKKKVPLRNVQFHQCTELATIYNEDLVSFVPPDDKFVLMTYHIEQQKQAHKLPLFMINPTYRVVAEGQRLQIMCVLTSNYRRRIHCRDLVIKIPVSPFIFDIDADQISAHQLKYKAEMGEVGYKLDTSEIIWKFDNLTGRKTIRMMAEIPLKSVEGLNGDKVERLLFKRGEQVETDDDGLDRFYGVNGTSASAAKDLLVQSRAKTDHCHITMTFSLHMMTYSGLKITYLTVNEEEMGYTCFPWVRYVTQAKQHQHSNADHHQDSDFRFRLGPSNFQFAPTT</sequence>
<dbReference type="VEuPathDB" id="FungiDB:DIURU_000900"/>
<feature type="compositionally biased region" description="Basic residues" evidence="4">
    <location>
        <begin position="177"/>
        <end position="189"/>
    </location>
</feature>
<dbReference type="PANTHER" id="PTHR10529">
    <property type="entry name" value="AP COMPLEX SUBUNIT MU"/>
    <property type="match status" value="1"/>
</dbReference>
<name>A0A642UW84_DIURU</name>